<keyword evidence="3" id="KW-1185">Reference proteome</keyword>
<dbReference type="Pfam" id="PF20597">
    <property type="entry name" value="pAdhesive_15"/>
    <property type="match status" value="1"/>
</dbReference>
<comment type="caution">
    <text evidence="2">The sequence shown here is derived from an EMBL/GenBank/DDBJ whole genome shotgun (WGS) entry which is preliminary data.</text>
</comment>
<dbReference type="OrthoDB" id="9765926at2"/>
<reference evidence="2 3" key="1">
    <citation type="submission" date="2016-01" db="EMBL/GenBank/DDBJ databases">
        <title>The draft genome sequence of Aquimarina sp. RZW4-3-2.</title>
        <authorList>
            <person name="Wang Y."/>
        </authorList>
    </citation>
    <scope>NUCLEOTIDE SEQUENCE [LARGE SCALE GENOMIC DNA]</scope>
    <source>
        <strain evidence="2 3">RZW4-3-2</strain>
    </source>
</reference>
<evidence type="ECO:0000313" key="3">
    <source>
        <dbReference type="Proteomes" id="UP000076715"/>
    </source>
</evidence>
<gene>
    <name evidence="2" type="ORF">AWE51_15830</name>
</gene>
<sequence>MSKNTTLKTNLSSALFATAMIIFLVNTGFARSNDKTNISEANPSNTCSNPTANALGYNAFVRNEAHLGSGDTDGPVAIGGDLTLDGIITVAGQTAGTNYFNGDSEASSLVVNGKIIYDHGQGIQLNQGFAKVGDLQGSFVYDLDNNRVTTNTRVTPGTYDMIPRVQVHNKQPANSVNHNNLIDFEAAFTGFLARSKQFSEFDANLEIDADNKIRLAENQVNVINITGNELLSLPYLTFENAPNIDTPLIINVDVSVDFEWNIFNIAGIGDQQGRFILWNFYNAPSITLKGGGTLVGTLFAPQSSVTKNSSGNVNGQVIALNYYHNGGELHHHVFEPCIDNPTDNCNVVVSDQEICLGDSTTLVAVGEGTVVWSTGETTPSITVDPTETTTYSVTITKDGCSATDEAVVTVKSPEVSIGENIIICLGDEVTLTSTEADAYLWSTGETTQSITVSPTESIAWYKIEVTIDGCVATDMVDVFVTSPEVTVEDQEICLGDSATLTAVGEGSMLWSTGETTPSITVSPTETTTYSVTITKGGCTAIDEAVVTVKSPEVSIGENIIICLGDEVTLTSTKADTYLWSTGETTQSITVSPTESIAWYKIEVTIDGCVATDMVDVFVTSPEVTVEDQEVCLGGSATLTAVGEGSVLWSTGETTASITVSPIETTTYSVTITKGGCTATDEAIVTVKSATVSLGDDISVCEGEEVVLVATEADEYSWSTGETTQSIIVNPKETSEYTVVVKQGDCEAADTILVNVNSVTSDAGSDITITKGETTTLTASGGDTYLWSTGETTMSIEVTPEVTTEYAVTVQKNGCEDMDTVVVTVDVDMNCSIVANAGDDVTVCIGEFVELTANGGDSYVWSAPTIDGVIRDQTIRVSTRRNVEYTVKVFKDGCDNFDTDSVMILVETCDGGGDGTNRIAAVYPTLVNSRTKMSLDLKLEKKQKVTISLHDLTGGNKSTVINRFVDQGDETVDINFSTLPQLSEGIYMMRIVGDGWSKVEKIVVDNKKN</sequence>
<feature type="domain" description="Choice-of-anchor A" evidence="1">
    <location>
        <begin position="51"/>
        <end position="331"/>
    </location>
</feature>
<dbReference type="AlphaFoldDB" id="A0A163CX64"/>
<name>A0A163CX64_9FLAO</name>
<dbReference type="EMBL" id="LQRT01000001">
    <property type="protein sequence ID" value="KZS42837.1"/>
    <property type="molecule type" value="Genomic_DNA"/>
</dbReference>
<evidence type="ECO:0000313" key="2">
    <source>
        <dbReference type="EMBL" id="KZS42837.1"/>
    </source>
</evidence>
<dbReference type="STRING" id="1642818.AWE51_15830"/>
<accession>A0A163CX64</accession>
<dbReference type="Proteomes" id="UP000076715">
    <property type="component" value="Unassembled WGS sequence"/>
</dbReference>
<evidence type="ECO:0000259" key="1">
    <source>
        <dbReference type="Pfam" id="PF20597"/>
    </source>
</evidence>
<dbReference type="InterPro" id="IPR026588">
    <property type="entry name" value="Choice_anch_A"/>
</dbReference>
<dbReference type="RefSeq" id="WP_066307978.1">
    <property type="nucleotide sequence ID" value="NZ_LQRT01000001.1"/>
</dbReference>
<protein>
    <recommendedName>
        <fullName evidence="1">Choice-of-anchor A domain-containing protein</fullName>
    </recommendedName>
</protein>
<organism evidence="2 3">
    <name type="scientific">Aquimarina aggregata</name>
    <dbReference type="NCBI Taxonomy" id="1642818"/>
    <lineage>
        <taxon>Bacteria</taxon>
        <taxon>Pseudomonadati</taxon>
        <taxon>Bacteroidota</taxon>
        <taxon>Flavobacteriia</taxon>
        <taxon>Flavobacteriales</taxon>
        <taxon>Flavobacteriaceae</taxon>
        <taxon>Aquimarina</taxon>
    </lineage>
</organism>
<dbReference type="NCBIfam" id="TIGR04215">
    <property type="entry name" value="choice_anch_A"/>
    <property type="match status" value="1"/>
</dbReference>
<proteinExistence type="predicted"/>